<feature type="region of interest" description="Disordered" evidence="1">
    <location>
        <begin position="1"/>
        <end position="26"/>
    </location>
</feature>
<accession>A0A0E9VQ27</accession>
<evidence type="ECO:0000256" key="1">
    <source>
        <dbReference type="SAM" id="MobiDB-lite"/>
    </source>
</evidence>
<dbReference type="EMBL" id="GBXM01028426">
    <property type="protein sequence ID" value="JAH80151.1"/>
    <property type="molecule type" value="Transcribed_RNA"/>
</dbReference>
<reference evidence="2" key="1">
    <citation type="submission" date="2014-11" db="EMBL/GenBank/DDBJ databases">
        <authorList>
            <person name="Amaro Gonzalez C."/>
        </authorList>
    </citation>
    <scope>NUCLEOTIDE SEQUENCE</scope>
</reference>
<dbReference type="AlphaFoldDB" id="A0A0E9VQ27"/>
<proteinExistence type="predicted"/>
<reference evidence="2" key="2">
    <citation type="journal article" date="2015" name="Fish Shellfish Immunol.">
        <title>Early steps in the European eel (Anguilla anguilla)-Vibrio vulnificus interaction in the gills: Role of the RtxA13 toxin.</title>
        <authorList>
            <person name="Callol A."/>
            <person name="Pajuelo D."/>
            <person name="Ebbesson L."/>
            <person name="Teles M."/>
            <person name="MacKenzie S."/>
            <person name="Amaro C."/>
        </authorList>
    </citation>
    <scope>NUCLEOTIDE SEQUENCE</scope>
</reference>
<sequence>MQNGRRVITRPKRSCDHSPQYWPKWH</sequence>
<evidence type="ECO:0000313" key="2">
    <source>
        <dbReference type="EMBL" id="JAH80151.1"/>
    </source>
</evidence>
<protein>
    <submittedName>
        <fullName evidence="2">Uncharacterized protein</fullName>
    </submittedName>
</protein>
<name>A0A0E9VQ27_ANGAN</name>
<organism evidence="2">
    <name type="scientific">Anguilla anguilla</name>
    <name type="common">European freshwater eel</name>
    <name type="synonym">Muraena anguilla</name>
    <dbReference type="NCBI Taxonomy" id="7936"/>
    <lineage>
        <taxon>Eukaryota</taxon>
        <taxon>Metazoa</taxon>
        <taxon>Chordata</taxon>
        <taxon>Craniata</taxon>
        <taxon>Vertebrata</taxon>
        <taxon>Euteleostomi</taxon>
        <taxon>Actinopterygii</taxon>
        <taxon>Neopterygii</taxon>
        <taxon>Teleostei</taxon>
        <taxon>Anguilliformes</taxon>
        <taxon>Anguillidae</taxon>
        <taxon>Anguilla</taxon>
    </lineage>
</organism>